<proteinExistence type="inferred from homology"/>
<evidence type="ECO:0000256" key="3">
    <source>
        <dbReference type="ARBA" id="ARBA00022692"/>
    </source>
</evidence>
<dbReference type="KEGG" id="psco:LY89DRAFT_706134"/>
<dbReference type="InterPro" id="IPR050360">
    <property type="entry name" value="MFS_Sugar_Transporters"/>
</dbReference>
<dbReference type="Pfam" id="PF00083">
    <property type="entry name" value="Sugar_tr"/>
    <property type="match status" value="1"/>
</dbReference>
<dbReference type="RefSeq" id="XP_018073723.1">
    <property type="nucleotide sequence ID" value="XM_018217501.1"/>
</dbReference>
<keyword evidence="10" id="KW-1185">Reference proteome</keyword>
<dbReference type="InterPro" id="IPR020846">
    <property type="entry name" value="MFS_dom"/>
</dbReference>
<dbReference type="OrthoDB" id="6612291at2759"/>
<feature type="transmembrane region" description="Helical" evidence="7">
    <location>
        <begin position="428"/>
        <end position="449"/>
    </location>
</feature>
<evidence type="ECO:0000256" key="6">
    <source>
        <dbReference type="SAM" id="MobiDB-lite"/>
    </source>
</evidence>
<dbReference type="EMBL" id="KQ947411">
    <property type="protein sequence ID" value="KUJ19368.1"/>
    <property type="molecule type" value="Genomic_DNA"/>
</dbReference>
<evidence type="ECO:0000256" key="1">
    <source>
        <dbReference type="ARBA" id="ARBA00004141"/>
    </source>
</evidence>
<dbReference type="GO" id="GO:0016020">
    <property type="term" value="C:membrane"/>
    <property type="evidence" value="ECO:0007669"/>
    <property type="project" value="UniProtKB-SubCell"/>
</dbReference>
<dbReference type="PROSITE" id="PS50850">
    <property type="entry name" value="MFS"/>
    <property type="match status" value="1"/>
</dbReference>
<sequence length="504" mass="55264">MKTLDEVAGKHVENKRQFNLYNVIMVIAMSLGALSYGYSTAIIGPTLGNSLHLGTVVWKMLILQGLYSTGGFLACYTVPYVADKWGRKWAVCSTYTLVSGAFLAGSTNIGEFIFFRFMAGAGAFSLLAAVPIWVNEVVPPRNRGAFITLMGLMLLLGYMFASWGSYGFYFYHPSSNNQWRPMLALQCLPPIILISIMPFLPESPRWLVKNNRITDAEKVLLKLHEPEEAKIEMRQITLQLEREKGLETSWYAMLWGKKSYRVRSAVAFGTTSFIQFSGILVINIFGPQIYGGLGYGLSTQLMLAACWVTVAFVSSFLSMFVVDRVSRPKMMAGGMIGCVCILITETVLVARDKVGPGENKDALKAAVAMIFLYVACYEWMNNVQLSYLGEIFPFHLRAKGLSLGVSGIALLNIIWLQAAPTALKNIGWKYYLCFIIPSALAAGVILRWFPDTRGLSLEECARVFGDEVELFGGKQGGEEAVVVGDGGGEAVGAGSEESGGKENA</sequence>
<evidence type="ECO:0000256" key="7">
    <source>
        <dbReference type="SAM" id="Phobius"/>
    </source>
</evidence>
<feature type="transmembrane region" description="Helical" evidence="7">
    <location>
        <begin position="362"/>
        <end position="380"/>
    </location>
</feature>
<dbReference type="PANTHER" id="PTHR48022">
    <property type="entry name" value="PLASTIDIC GLUCOSE TRANSPORTER 4"/>
    <property type="match status" value="1"/>
</dbReference>
<feature type="domain" description="Major facilitator superfamily (MFS) profile" evidence="8">
    <location>
        <begin position="21"/>
        <end position="453"/>
    </location>
</feature>
<dbReference type="AlphaFoldDB" id="A0A194XGS1"/>
<feature type="transmembrane region" description="Helical" evidence="7">
    <location>
        <begin position="183"/>
        <end position="200"/>
    </location>
</feature>
<reference evidence="9 10" key="1">
    <citation type="submission" date="2015-10" db="EMBL/GenBank/DDBJ databases">
        <title>Full genome of DAOMC 229536 Phialocephala scopiformis, a fungal endophyte of spruce producing the potent anti-insectan compound rugulosin.</title>
        <authorList>
            <consortium name="DOE Joint Genome Institute"/>
            <person name="Walker A.K."/>
            <person name="Frasz S.L."/>
            <person name="Seifert K.A."/>
            <person name="Miller J.D."/>
            <person name="Mondo S.J."/>
            <person name="Labutti K."/>
            <person name="Lipzen A."/>
            <person name="Dockter R."/>
            <person name="Kennedy M."/>
            <person name="Grigoriev I.V."/>
            <person name="Spatafora J.W."/>
        </authorList>
    </citation>
    <scope>NUCLEOTIDE SEQUENCE [LARGE SCALE GENOMIC DNA]</scope>
    <source>
        <strain evidence="9 10">CBS 120377</strain>
    </source>
</reference>
<feature type="transmembrane region" description="Helical" evidence="7">
    <location>
        <begin position="113"/>
        <end position="134"/>
    </location>
</feature>
<keyword evidence="3 7" id="KW-0812">Transmembrane</keyword>
<keyword evidence="5 7" id="KW-0472">Membrane</keyword>
<gene>
    <name evidence="9" type="ORF">LY89DRAFT_706134</name>
</gene>
<comment type="subcellular location">
    <subcellularLocation>
        <location evidence="1">Membrane</location>
        <topology evidence="1">Multi-pass membrane protein</topology>
    </subcellularLocation>
</comment>
<dbReference type="Gene3D" id="1.20.1250.20">
    <property type="entry name" value="MFS general substrate transporter like domains"/>
    <property type="match status" value="1"/>
</dbReference>
<dbReference type="PANTHER" id="PTHR48022:SF11">
    <property type="entry name" value="MONOSACCHARIDE TRANSPORTER (HXT8), PUTATIVE (AFU_ORTHOLOGUE AFUA_2G08120)-RELATED"/>
    <property type="match status" value="1"/>
</dbReference>
<evidence type="ECO:0000259" key="8">
    <source>
        <dbReference type="PROSITE" id="PS50850"/>
    </source>
</evidence>
<dbReference type="InterPro" id="IPR036259">
    <property type="entry name" value="MFS_trans_sf"/>
</dbReference>
<evidence type="ECO:0000313" key="10">
    <source>
        <dbReference type="Proteomes" id="UP000070700"/>
    </source>
</evidence>
<evidence type="ECO:0000313" key="9">
    <source>
        <dbReference type="EMBL" id="KUJ19368.1"/>
    </source>
</evidence>
<feature type="transmembrane region" description="Helical" evidence="7">
    <location>
        <begin position="332"/>
        <end position="350"/>
    </location>
</feature>
<feature type="transmembrane region" description="Helical" evidence="7">
    <location>
        <begin position="20"/>
        <end position="41"/>
    </location>
</feature>
<feature type="transmembrane region" description="Helical" evidence="7">
    <location>
        <begin position="401"/>
        <end position="422"/>
    </location>
</feature>
<dbReference type="GO" id="GO:0005351">
    <property type="term" value="F:carbohydrate:proton symporter activity"/>
    <property type="evidence" value="ECO:0007669"/>
    <property type="project" value="TreeGrafter"/>
</dbReference>
<dbReference type="InterPro" id="IPR005828">
    <property type="entry name" value="MFS_sugar_transport-like"/>
</dbReference>
<feature type="transmembrane region" description="Helical" evidence="7">
    <location>
        <begin position="146"/>
        <end position="171"/>
    </location>
</feature>
<comment type="similarity">
    <text evidence="2">Belongs to the major facilitator superfamily. Sugar transporter (TC 2.A.1.1) family.</text>
</comment>
<keyword evidence="4 7" id="KW-1133">Transmembrane helix</keyword>
<feature type="transmembrane region" description="Helical" evidence="7">
    <location>
        <begin position="297"/>
        <end position="320"/>
    </location>
</feature>
<dbReference type="Proteomes" id="UP000070700">
    <property type="component" value="Unassembled WGS sequence"/>
</dbReference>
<evidence type="ECO:0000256" key="5">
    <source>
        <dbReference type="ARBA" id="ARBA00023136"/>
    </source>
</evidence>
<feature type="transmembrane region" description="Helical" evidence="7">
    <location>
        <begin position="265"/>
        <end position="285"/>
    </location>
</feature>
<evidence type="ECO:0000256" key="2">
    <source>
        <dbReference type="ARBA" id="ARBA00010992"/>
    </source>
</evidence>
<dbReference type="GeneID" id="28827227"/>
<organism evidence="9 10">
    <name type="scientific">Mollisia scopiformis</name>
    <name type="common">Conifer needle endophyte fungus</name>
    <name type="synonym">Phialocephala scopiformis</name>
    <dbReference type="NCBI Taxonomy" id="149040"/>
    <lineage>
        <taxon>Eukaryota</taxon>
        <taxon>Fungi</taxon>
        <taxon>Dikarya</taxon>
        <taxon>Ascomycota</taxon>
        <taxon>Pezizomycotina</taxon>
        <taxon>Leotiomycetes</taxon>
        <taxon>Helotiales</taxon>
        <taxon>Mollisiaceae</taxon>
        <taxon>Mollisia</taxon>
    </lineage>
</organism>
<protein>
    <submittedName>
        <fullName evidence="9">General substrate transporter</fullName>
    </submittedName>
</protein>
<feature type="region of interest" description="Disordered" evidence="6">
    <location>
        <begin position="485"/>
        <end position="504"/>
    </location>
</feature>
<dbReference type="InParanoid" id="A0A194XGS1"/>
<evidence type="ECO:0000256" key="4">
    <source>
        <dbReference type="ARBA" id="ARBA00022989"/>
    </source>
</evidence>
<dbReference type="SUPFAM" id="SSF103473">
    <property type="entry name" value="MFS general substrate transporter"/>
    <property type="match status" value="1"/>
</dbReference>
<feature type="transmembrane region" description="Helical" evidence="7">
    <location>
        <begin position="61"/>
        <end position="82"/>
    </location>
</feature>
<accession>A0A194XGS1</accession>
<name>A0A194XGS1_MOLSC</name>